<dbReference type="Proteomes" id="UP000019460">
    <property type="component" value="Unassembled WGS sequence"/>
</dbReference>
<comment type="caution">
    <text evidence="2">The sequence shown here is derived from an EMBL/GenBank/DDBJ whole genome shotgun (WGS) entry which is preliminary data.</text>
</comment>
<organism evidence="2 3">
    <name type="scientific">Imhoffiella purpurea</name>
    <dbReference type="NCBI Taxonomy" id="1249627"/>
    <lineage>
        <taxon>Bacteria</taxon>
        <taxon>Pseudomonadati</taxon>
        <taxon>Pseudomonadota</taxon>
        <taxon>Gammaproteobacteria</taxon>
        <taxon>Chromatiales</taxon>
        <taxon>Chromatiaceae</taxon>
        <taxon>Imhoffiella</taxon>
    </lineage>
</organism>
<feature type="coiled-coil region" evidence="1">
    <location>
        <begin position="15"/>
        <end position="56"/>
    </location>
</feature>
<dbReference type="STRING" id="1249627.D779_2291"/>
<proteinExistence type="predicted"/>
<accession>W9VEX8</accession>
<evidence type="ECO:0000256" key="1">
    <source>
        <dbReference type="SAM" id="Coils"/>
    </source>
</evidence>
<reference evidence="2 3" key="1">
    <citation type="submission" date="2012-11" db="EMBL/GenBank/DDBJ databases">
        <title>Genome assembly of Thiorhodococcus sp. AK35.</title>
        <authorList>
            <person name="Nupur N."/>
            <person name="Khatri I."/>
            <person name="Subramanian S."/>
            <person name="Pinnaka A."/>
        </authorList>
    </citation>
    <scope>NUCLEOTIDE SEQUENCE [LARGE SCALE GENOMIC DNA]</scope>
    <source>
        <strain evidence="2 3">AK35</strain>
    </source>
</reference>
<gene>
    <name evidence="2" type="ORF">D779_2291</name>
</gene>
<evidence type="ECO:0000313" key="3">
    <source>
        <dbReference type="Proteomes" id="UP000019460"/>
    </source>
</evidence>
<dbReference type="AlphaFoldDB" id="W9VEX8"/>
<protein>
    <submittedName>
        <fullName evidence="2">Uncharacterized protein</fullName>
    </submittedName>
</protein>
<keyword evidence="3" id="KW-1185">Reference proteome</keyword>
<dbReference type="RefSeq" id="WP_043754591.1">
    <property type="nucleotide sequence ID" value="NZ_AONC01000038.1"/>
</dbReference>
<sequence>MKSKPTSTLKTQDDYARLSAALEQAQQAAQDTEDKLNDAEIRLREADAAVNAALGNAQRREDPGPALEQARSAHRAVAAEVRQYSATLEDLRSQCQTLRLELHTLGGGDIEQVLEAQRDADTAKQGAERLKGLIADHRAKLNGLPMQDLEAIENERARVLAAMALGEATQEDLDTLEQRRQAAIEVVAASSAERERLLSVIRGLELRLDEAKAEHERREQMRRQVLGWYLKQRMQDSVKDYANVAKDLLEKLGIVVGYSRLVDSIDPDSAMIGNAETQWNLQLPPARIGNRDLVEGLVDDAEYRKAASKALRASLQEQGVTLSANA</sequence>
<feature type="coiled-coil region" evidence="1">
    <location>
        <begin position="194"/>
        <end position="251"/>
    </location>
</feature>
<dbReference type="EMBL" id="AONC01000038">
    <property type="protein sequence ID" value="EXJ14597.1"/>
    <property type="molecule type" value="Genomic_DNA"/>
</dbReference>
<dbReference type="eggNOG" id="ENOG502ZKGW">
    <property type="taxonomic scope" value="Bacteria"/>
</dbReference>
<name>W9VEX8_9GAMM</name>
<evidence type="ECO:0000313" key="2">
    <source>
        <dbReference type="EMBL" id="EXJ14597.1"/>
    </source>
</evidence>
<keyword evidence="1" id="KW-0175">Coiled coil</keyword>